<feature type="region of interest" description="Disordered" evidence="6">
    <location>
        <begin position="696"/>
        <end position="749"/>
    </location>
</feature>
<keyword evidence="9" id="KW-1185">Reference proteome</keyword>
<evidence type="ECO:0000256" key="5">
    <source>
        <dbReference type="ARBA" id="ARBA00023136"/>
    </source>
</evidence>
<evidence type="ECO:0000313" key="10">
    <source>
        <dbReference type="WBParaSite" id="scaffold3310_cov167.g6412"/>
    </source>
</evidence>
<protein>
    <submittedName>
        <fullName evidence="10">TMC domain-containing protein</fullName>
    </submittedName>
</protein>
<evidence type="ECO:0000256" key="2">
    <source>
        <dbReference type="ARBA" id="ARBA00006510"/>
    </source>
</evidence>
<feature type="compositionally biased region" description="Low complexity" evidence="6">
    <location>
        <begin position="1644"/>
        <end position="1654"/>
    </location>
</feature>
<feature type="transmembrane region" description="Helical" evidence="7">
    <location>
        <begin position="316"/>
        <end position="337"/>
    </location>
</feature>
<keyword evidence="3 7" id="KW-0812">Transmembrane</keyword>
<feature type="compositionally biased region" description="Polar residues" evidence="6">
    <location>
        <begin position="797"/>
        <end position="811"/>
    </location>
</feature>
<dbReference type="GO" id="GO:0005886">
    <property type="term" value="C:plasma membrane"/>
    <property type="evidence" value="ECO:0007669"/>
    <property type="project" value="InterPro"/>
</dbReference>
<feature type="compositionally biased region" description="Polar residues" evidence="6">
    <location>
        <begin position="1452"/>
        <end position="1472"/>
    </location>
</feature>
<evidence type="ECO:0000256" key="6">
    <source>
        <dbReference type="SAM" id="MobiDB-lite"/>
    </source>
</evidence>
<feature type="transmembrane region" description="Helical" evidence="7">
    <location>
        <begin position="925"/>
        <end position="943"/>
    </location>
</feature>
<evidence type="ECO:0000256" key="3">
    <source>
        <dbReference type="ARBA" id="ARBA00022692"/>
    </source>
</evidence>
<feature type="region of interest" description="Disordered" evidence="6">
    <location>
        <begin position="1643"/>
        <end position="1676"/>
    </location>
</feature>
<feature type="region of interest" description="Disordered" evidence="6">
    <location>
        <begin position="1418"/>
        <end position="1473"/>
    </location>
</feature>
<feature type="domain" description="TMC" evidence="8">
    <location>
        <begin position="855"/>
        <end position="970"/>
    </location>
</feature>
<evidence type="ECO:0000256" key="7">
    <source>
        <dbReference type="SAM" id="Phobius"/>
    </source>
</evidence>
<dbReference type="WBParaSite" id="scaffold3310_cov167.g6412">
    <property type="protein sequence ID" value="scaffold3310_cov167.g6412"/>
    <property type="gene ID" value="scaffold3310_cov167.g6412"/>
</dbReference>
<feature type="compositionally biased region" description="Basic and acidic residues" evidence="6">
    <location>
        <begin position="730"/>
        <end position="747"/>
    </location>
</feature>
<feature type="region of interest" description="Disordered" evidence="6">
    <location>
        <begin position="777"/>
        <end position="811"/>
    </location>
</feature>
<comment type="subcellular location">
    <subcellularLocation>
        <location evidence="1">Membrane</location>
        <topology evidence="1">Multi-pass membrane protein</topology>
    </subcellularLocation>
</comment>
<keyword evidence="4 7" id="KW-1133">Transmembrane helix</keyword>
<feature type="compositionally biased region" description="Polar residues" evidence="6">
    <location>
        <begin position="1109"/>
        <end position="1126"/>
    </location>
</feature>
<organism evidence="9 10">
    <name type="scientific">Meloidogyne javanica</name>
    <name type="common">Root-knot nematode worm</name>
    <dbReference type="NCBI Taxonomy" id="6303"/>
    <lineage>
        <taxon>Eukaryota</taxon>
        <taxon>Metazoa</taxon>
        <taxon>Ecdysozoa</taxon>
        <taxon>Nematoda</taxon>
        <taxon>Chromadorea</taxon>
        <taxon>Rhabditida</taxon>
        <taxon>Tylenchina</taxon>
        <taxon>Tylenchomorpha</taxon>
        <taxon>Tylenchoidea</taxon>
        <taxon>Meloidogynidae</taxon>
        <taxon>Meloidogyninae</taxon>
        <taxon>Meloidogyne</taxon>
        <taxon>Meloidogyne incognita group</taxon>
    </lineage>
</organism>
<feature type="compositionally biased region" description="Pro residues" evidence="6">
    <location>
        <begin position="699"/>
        <end position="711"/>
    </location>
</feature>
<comment type="similarity">
    <text evidence="2">Belongs to the TMC family.</text>
</comment>
<evidence type="ECO:0000256" key="1">
    <source>
        <dbReference type="ARBA" id="ARBA00004141"/>
    </source>
</evidence>
<feature type="compositionally biased region" description="Low complexity" evidence="6">
    <location>
        <begin position="1427"/>
        <end position="1437"/>
    </location>
</feature>
<proteinExistence type="inferred from homology"/>
<feature type="region of interest" description="Disordered" evidence="6">
    <location>
        <begin position="1504"/>
        <end position="1563"/>
    </location>
</feature>
<dbReference type="InterPro" id="IPR012496">
    <property type="entry name" value="TMC_dom"/>
</dbReference>
<keyword evidence="5 7" id="KW-0472">Membrane</keyword>
<feature type="region of interest" description="Disordered" evidence="6">
    <location>
        <begin position="1103"/>
        <end position="1126"/>
    </location>
</feature>
<accession>A0A915M5W5</accession>
<dbReference type="PANTHER" id="PTHR23302:SF40">
    <property type="entry name" value="TRANSMEMBRANE CHANNEL-LIKE PROTEIN"/>
    <property type="match status" value="1"/>
</dbReference>
<sequence>MNNNNNENSSLSPIAPSTQLPRARSAIFPVNDLSTMNKLYSTRLAGTLSTDDDDPAVLFPIDRSNPCTTGVNSSDMIFTDHQRKQSNPRLKTTSCYFREPQNRHQHCRRSSIILNEVRPSTLARHKSISMELSTDFMGSKLTLDEELYDIIYAFLWSTFAFPRRSIYHAAPPSEQLRYASKDCELGGSTVLKGAVAEFIDREHADDEEAADTSGRPLTRQHLLNKIREKKEVINKLRCQPWNMNRKRRTLRLAQKYLEQNESKVSKTHLYKEELVKRWRQFLRWLGNIWIYFVPWESRIKRIESQFGSVVSSYFTFLRWVICINFTITVVIIAFIVVPECIADAIADPERKNRTAGRKQISPEELRHANELAVVWHFDSNYNSKEVGIAKNARISKLSGTKAEQYVFNWKLFTGWDYSIGSAETAQNTAMAVVIKLREAINECHSYAGRACIPSRWAIRIVTNTVIIGMIALSVYCIQAAMRSSETVEKSSGSLFTKNQVPLLMSTITHIFPMIFDLIGRGERHHARTALRLHLIRISALYIINYVTLMLSLFEKLDNIRDISRVTATTLLDESAENTADYERWNSNSNHQTQQFYSRNFSSPNQLKQFFMDAFNFVTRQHGRRQAENGGQEIGKLNVDGLFDFNYIFELGFYLAGTSVTVRAQFGPVGVNNPTVLLRNYTQHPVIESDSFETRKIGPTPLPLFTPPPIPPTSRTSTFREQNFGPNWKNSDAKSDKERWNDERDHKSSTTPILASTVPNITVKRPIDGLPFAKIEKMPTLPMGNGGEERSTIRGNGRLTSGDVTSRTHNQQRLSEIVKPEATTSTAIQTTMVHSTDWINDDDDIENNVHYNEEICWETMLGQEIVKLVTMDLYITIISIFLIDFVRGIWIRYCSSWWCWDIETTFPEYGEFKVAENVLHICNNQGMVWLGLFFTPLLPAINSFKLICLMYIRGWACTTCNVPAREIFRASRSSSFFLYILLSALLLCIVPVGYVITVKRPSILCGPFAGQSHFYAIVTDLIKGHVNRKVLRWVRYLTSPGVIFPFILERTEEKRKIFELAGGGTRKKGPSSFGASTVRAAANLLQPHKSGSQRKMIAGQHLPESKDNHTTLSFCPSDEPPSSLNSPISIEAPVLESLAKNQATLTQNDKKQQHPSIIPLNATNGRIRPSISSVEKFDRQSIHSSSDTLKHASPKKLQNQQPSTAAIINLRNGDGQPRRFSGDGYNISEGTPETVRKLIAQHQNSSQQQQKQLNIPLFPIDLPSIREDISSIKEPSCSVVTCKDEMDKKKPVPELSEFKVKETESSKATAKSSSNLKRHKIIPNKLNLTQCLNRQTSITSPVDADVSSKNNITKSNEDYSVVLSDEVSDTYDFINAGIPSGEAPHRISLYSREPRRIGAGDMQQISDRKQLPMHSLQKGKNIKEKQTPKQQKQTTAKQLHSPTDSKPRRLSMKSHTSSESNVLPAGMSSQFVPLTSPDEIKNQQRTQLLRPTSIGPLSKIRRIERGGEITKNIPTPSTSSLQSTSLSLKQQPVERQNRAKSPSKMIKSIHSGELPSYRQSRQMSPPRRFRITVSPTRQMTIINQEVEMIEEQHPTFEELQKKSPRRTVIKQQVFTGSTSTFGDPVSGLGEERGSSLTAACRRMNQKQQLGGQQNLAPRIEFGDDDSPRVEQLPSFLK</sequence>
<evidence type="ECO:0000313" key="9">
    <source>
        <dbReference type="Proteomes" id="UP000887561"/>
    </source>
</evidence>
<name>A0A915M5W5_MELJA</name>
<feature type="transmembrane region" description="Helical" evidence="7">
    <location>
        <begin position="500"/>
        <end position="518"/>
    </location>
</feature>
<dbReference type="PANTHER" id="PTHR23302">
    <property type="entry name" value="TRANSMEMBRANE CHANNEL-RELATED"/>
    <property type="match status" value="1"/>
</dbReference>
<feature type="transmembrane region" description="Helical" evidence="7">
    <location>
        <begin position="975"/>
        <end position="995"/>
    </location>
</feature>
<feature type="transmembrane region" description="Helical" evidence="7">
    <location>
        <begin position="530"/>
        <end position="553"/>
    </location>
</feature>
<feature type="transmembrane region" description="Helical" evidence="7">
    <location>
        <begin position="456"/>
        <end position="480"/>
    </location>
</feature>
<dbReference type="GO" id="GO:0008381">
    <property type="term" value="F:mechanosensitive monoatomic ion channel activity"/>
    <property type="evidence" value="ECO:0007669"/>
    <property type="project" value="TreeGrafter"/>
</dbReference>
<evidence type="ECO:0000259" key="8">
    <source>
        <dbReference type="Pfam" id="PF07810"/>
    </source>
</evidence>
<feature type="compositionally biased region" description="Low complexity" evidence="6">
    <location>
        <begin position="1513"/>
        <end position="1530"/>
    </location>
</feature>
<reference evidence="10" key="1">
    <citation type="submission" date="2022-11" db="UniProtKB">
        <authorList>
            <consortium name="WormBaseParasite"/>
        </authorList>
    </citation>
    <scope>IDENTIFICATION</scope>
</reference>
<dbReference type="Proteomes" id="UP000887561">
    <property type="component" value="Unplaced"/>
</dbReference>
<feature type="region of interest" description="Disordered" evidence="6">
    <location>
        <begin position="1145"/>
        <end position="1201"/>
    </location>
</feature>
<dbReference type="Pfam" id="PF07810">
    <property type="entry name" value="TMC"/>
    <property type="match status" value="1"/>
</dbReference>
<dbReference type="InterPro" id="IPR038900">
    <property type="entry name" value="TMC"/>
</dbReference>
<evidence type="ECO:0000256" key="4">
    <source>
        <dbReference type="ARBA" id="ARBA00022989"/>
    </source>
</evidence>